<name>A0A372FXT3_9ACTN</name>
<dbReference type="Proteomes" id="UP000262621">
    <property type="component" value="Unassembled WGS sequence"/>
</dbReference>
<keyword evidence="2" id="KW-1185">Reference proteome</keyword>
<sequence>MDELGRLAASLTTDAAAAYAVRVEIDELGLPGQLAVGEPVDVALESAYLDCMRAGRRRTLTWPSSVPRRSRADHLRVAAWAALLLAALTDGSALAGSWRARAASAFEQSWFAEHPAWMLAITAMAGVAIPENMIMPDPADVLYRMLPAPRPRGRTGGYPVSGARLVEPQ</sequence>
<accession>A0A372FXT3</accession>
<protein>
    <submittedName>
        <fullName evidence="1">Uncharacterized protein</fullName>
    </submittedName>
</protein>
<organism evidence="1 2">
    <name type="scientific">Micromonospora craniellae</name>
    <dbReference type="NCBI Taxonomy" id="2294034"/>
    <lineage>
        <taxon>Bacteria</taxon>
        <taxon>Bacillati</taxon>
        <taxon>Actinomycetota</taxon>
        <taxon>Actinomycetes</taxon>
        <taxon>Micromonosporales</taxon>
        <taxon>Micromonosporaceae</taxon>
        <taxon>Micromonospora</taxon>
    </lineage>
</organism>
<evidence type="ECO:0000313" key="1">
    <source>
        <dbReference type="EMBL" id="RFS45617.1"/>
    </source>
</evidence>
<dbReference type="EMBL" id="QVFU01000015">
    <property type="protein sequence ID" value="RFS45617.1"/>
    <property type="molecule type" value="Genomic_DNA"/>
</dbReference>
<gene>
    <name evidence="1" type="ORF">D0Q02_16115</name>
</gene>
<dbReference type="AlphaFoldDB" id="A0A372FXT3"/>
<proteinExistence type="predicted"/>
<evidence type="ECO:0000313" key="2">
    <source>
        <dbReference type="Proteomes" id="UP000262621"/>
    </source>
</evidence>
<reference evidence="1 2" key="1">
    <citation type="submission" date="2018-08" db="EMBL/GenBank/DDBJ databases">
        <title>Verrucosispora craniellae sp. nov., isolated from a marine sponge in the South China Sea.</title>
        <authorList>
            <person name="Li L."/>
            <person name="Lin H.W."/>
        </authorList>
    </citation>
    <scope>NUCLEOTIDE SEQUENCE [LARGE SCALE GENOMIC DNA]</scope>
    <source>
        <strain evidence="1 2">LHW63014</strain>
    </source>
</reference>
<comment type="caution">
    <text evidence="1">The sequence shown here is derived from an EMBL/GenBank/DDBJ whole genome shotgun (WGS) entry which is preliminary data.</text>
</comment>
<dbReference type="RefSeq" id="WP_117228808.1">
    <property type="nucleotide sequence ID" value="NZ_QVFU01000015.1"/>
</dbReference>